<evidence type="ECO:0000256" key="1">
    <source>
        <dbReference type="ARBA" id="ARBA00006479"/>
    </source>
</evidence>
<accession>A0A3S3Z8F5</accession>
<dbReference type="EMBL" id="RZNB01000003">
    <property type="protein sequence ID" value="RWZ51053.1"/>
    <property type="molecule type" value="Genomic_DNA"/>
</dbReference>
<keyword evidence="3" id="KW-1185">Reference proteome</keyword>
<name>A0A3S3Z8F5_9MICO</name>
<dbReference type="SUPFAM" id="SSF46785">
    <property type="entry name" value="Winged helix' DNA-binding domain"/>
    <property type="match status" value="1"/>
</dbReference>
<dbReference type="Gene3D" id="1.10.10.10">
    <property type="entry name" value="Winged helix-like DNA-binding domain superfamily/Winged helix DNA-binding domain"/>
    <property type="match status" value="1"/>
</dbReference>
<reference evidence="2 3" key="1">
    <citation type="submission" date="2018-12" db="EMBL/GenBank/DDBJ databases">
        <authorList>
            <person name="Li F."/>
        </authorList>
    </citation>
    <scope>NUCLEOTIDE SEQUENCE [LARGE SCALE GENOMIC DNA]</scope>
    <source>
        <strain evidence="2 3">11W25H-1</strain>
    </source>
</reference>
<protein>
    <submittedName>
        <fullName evidence="2">ROK family transcriptional regulator</fullName>
    </submittedName>
</protein>
<dbReference type="PANTHER" id="PTHR18964">
    <property type="entry name" value="ROK (REPRESSOR, ORF, KINASE) FAMILY"/>
    <property type="match status" value="1"/>
</dbReference>
<proteinExistence type="inferred from homology"/>
<gene>
    <name evidence="2" type="ORF">ELQ90_09665</name>
</gene>
<comment type="similarity">
    <text evidence="1">Belongs to the ROK (NagC/XylR) family.</text>
</comment>
<dbReference type="InterPro" id="IPR043129">
    <property type="entry name" value="ATPase_NBD"/>
</dbReference>
<dbReference type="Pfam" id="PF00480">
    <property type="entry name" value="ROK"/>
    <property type="match status" value="1"/>
</dbReference>
<dbReference type="PANTHER" id="PTHR18964:SF149">
    <property type="entry name" value="BIFUNCTIONAL UDP-N-ACETYLGLUCOSAMINE 2-EPIMERASE_N-ACETYLMANNOSAMINE KINASE"/>
    <property type="match status" value="1"/>
</dbReference>
<dbReference type="OrthoDB" id="4083144at2"/>
<dbReference type="Proteomes" id="UP000288547">
    <property type="component" value="Unassembled WGS sequence"/>
</dbReference>
<evidence type="ECO:0000313" key="3">
    <source>
        <dbReference type="Proteomes" id="UP000288547"/>
    </source>
</evidence>
<dbReference type="InterPro" id="IPR036388">
    <property type="entry name" value="WH-like_DNA-bd_sf"/>
</dbReference>
<evidence type="ECO:0000313" key="2">
    <source>
        <dbReference type="EMBL" id="RWZ51053.1"/>
    </source>
</evidence>
<dbReference type="Gene3D" id="3.30.420.40">
    <property type="match status" value="2"/>
</dbReference>
<organism evidence="2 3">
    <name type="scientific">Labedella phragmitis</name>
    <dbReference type="NCBI Taxonomy" id="2498849"/>
    <lineage>
        <taxon>Bacteria</taxon>
        <taxon>Bacillati</taxon>
        <taxon>Actinomycetota</taxon>
        <taxon>Actinomycetes</taxon>
        <taxon>Micrococcales</taxon>
        <taxon>Microbacteriaceae</taxon>
        <taxon>Labedella</taxon>
    </lineage>
</organism>
<dbReference type="SUPFAM" id="SSF53067">
    <property type="entry name" value="Actin-like ATPase domain"/>
    <property type="match status" value="1"/>
</dbReference>
<dbReference type="RefSeq" id="WP_128495047.1">
    <property type="nucleotide sequence ID" value="NZ_RZNB01000003.1"/>
</dbReference>
<dbReference type="InterPro" id="IPR000600">
    <property type="entry name" value="ROK"/>
</dbReference>
<dbReference type="AlphaFoldDB" id="A0A3S3Z8F5"/>
<dbReference type="InterPro" id="IPR036390">
    <property type="entry name" value="WH_DNA-bd_sf"/>
</dbReference>
<comment type="caution">
    <text evidence="2">The sequence shown here is derived from an EMBL/GenBank/DDBJ whole genome shotgun (WGS) entry which is preliminary data.</text>
</comment>
<sequence length="419" mass="43867">MRRGHNLLAVGDYNQAVVLDVIRRAPLGLSRVEIASDTGLSAQTVSNVTRRLLDTGLVREGGKLIVGPGKPRTLLQLVTTSRYAVGVHLDPTVVTYALLDLAGDVVADHRTLTPSAADPDTVIAVMAEEVRALLAREGVAPERVLGVGIAAPGPLDSAQGILLDPPLLEGWQHVPLREALARATGFPVVLEKDVTAAAVAELWVDSDEDRDNFAFFYYGTGIGIGLVVDHDVLRGASDNAGDMGHLMVQADGPVCGCGRRGCVGDLVVPYRLVQRAVTAGVLGPTASVDTPLDGPAEHIDFDETDRRFTEFAAAAGRGDAGAVAICEEAATHIARALVSVVNLLDIDHVVCGGPFWRRIAPVLRERIEALVAGDPALIPRHPVAVESSTIGEDVAAVGAGCLVLDQTLSPRPSALLIAG</sequence>